<dbReference type="EMBL" id="KN834780">
    <property type="protein sequence ID" value="KIK59234.1"/>
    <property type="molecule type" value="Genomic_DNA"/>
</dbReference>
<dbReference type="HOGENOM" id="CLU_2216115_0_0_1"/>
<evidence type="ECO:0000313" key="1">
    <source>
        <dbReference type="EMBL" id="KIK59234.1"/>
    </source>
</evidence>
<proteinExistence type="predicted"/>
<protein>
    <submittedName>
        <fullName evidence="1">Uncharacterized protein</fullName>
    </submittedName>
</protein>
<organism evidence="1 2">
    <name type="scientific">Collybiopsis luxurians FD-317 M1</name>
    <dbReference type="NCBI Taxonomy" id="944289"/>
    <lineage>
        <taxon>Eukaryota</taxon>
        <taxon>Fungi</taxon>
        <taxon>Dikarya</taxon>
        <taxon>Basidiomycota</taxon>
        <taxon>Agaricomycotina</taxon>
        <taxon>Agaricomycetes</taxon>
        <taxon>Agaricomycetidae</taxon>
        <taxon>Agaricales</taxon>
        <taxon>Marasmiineae</taxon>
        <taxon>Omphalotaceae</taxon>
        <taxon>Collybiopsis</taxon>
        <taxon>Collybiopsis luxurians</taxon>
    </lineage>
</organism>
<name>A0A0D0C9S2_9AGAR</name>
<sequence>YWLPPARCLLSCQSNVKKAKLFTSWLRIRELCLFLLSDSKCSPFQLSNKEWRTLLLVCGSCKLDEDVGTRNANHRHNVQEHLEGALKKSDVQLDVQNLFTKSVQWKG</sequence>
<gene>
    <name evidence="1" type="ORF">GYMLUDRAFT_108269</name>
</gene>
<reference evidence="1 2" key="1">
    <citation type="submission" date="2014-04" db="EMBL/GenBank/DDBJ databases">
        <title>Evolutionary Origins and Diversification of the Mycorrhizal Mutualists.</title>
        <authorList>
            <consortium name="DOE Joint Genome Institute"/>
            <consortium name="Mycorrhizal Genomics Consortium"/>
            <person name="Kohler A."/>
            <person name="Kuo A."/>
            <person name="Nagy L.G."/>
            <person name="Floudas D."/>
            <person name="Copeland A."/>
            <person name="Barry K.W."/>
            <person name="Cichocki N."/>
            <person name="Veneault-Fourrey C."/>
            <person name="LaButti K."/>
            <person name="Lindquist E.A."/>
            <person name="Lipzen A."/>
            <person name="Lundell T."/>
            <person name="Morin E."/>
            <person name="Murat C."/>
            <person name="Riley R."/>
            <person name="Ohm R."/>
            <person name="Sun H."/>
            <person name="Tunlid A."/>
            <person name="Henrissat B."/>
            <person name="Grigoriev I.V."/>
            <person name="Hibbett D.S."/>
            <person name="Martin F."/>
        </authorList>
    </citation>
    <scope>NUCLEOTIDE SEQUENCE [LARGE SCALE GENOMIC DNA]</scope>
    <source>
        <strain evidence="1 2">FD-317 M1</strain>
    </source>
</reference>
<dbReference type="OrthoDB" id="2634326at2759"/>
<dbReference type="Proteomes" id="UP000053593">
    <property type="component" value="Unassembled WGS sequence"/>
</dbReference>
<evidence type="ECO:0000313" key="2">
    <source>
        <dbReference type="Proteomes" id="UP000053593"/>
    </source>
</evidence>
<feature type="non-terminal residue" evidence="1">
    <location>
        <position position="107"/>
    </location>
</feature>
<accession>A0A0D0C9S2</accession>
<keyword evidence="2" id="KW-1185">Reference proteome</keyword>
<feature type="non-terminal residue" evidence="1">
    <location>
        <position position="1"/>
    </location>
</feature>
<dbReference type="AlphaFoldDB" id="A0A0D0C9S2"/>